<accession>A0A1M4ZFC8</accession>
<keyword evidence="3" id="KW-1185">Reference proteome</keyword>
<evidence type="ECO:0000259" key="1">
    <source>
        <dbReference type="PROSITE" id="PS51186"/>
    </source>
</evidence>
<gene>
    <name evidence="2" type="ORF">SAMN02745164_01924</name>
</gene>
<dbReference type="CDD" id="cd04301">
    <property type="entry name" value="NAT_SF"/>
    <property type="match status" value="1"/>
</dbReference>
<dbReference type="Gene3D" id="3.40.630.30">
    <property type="match status" value="1"/>
</dbReference>
<protein>
    <submittedName>
        <fullName evidence="2">Protein N-acetyltransferase, RimJ/RimL family</fullName>
    </submittedName>
</protein>
<sequence>MITIYKNYYGDLFFKLKNNTEFREILDLIKKIPKRYIYFFSEVKNEYYYMNNIGELYILKGKKESNILKTFSNFYPENDLIYSILKLTNKFLIPFTVFDLANFYKKGYKIRYLKQNEKVISLYILKNNIVEFVFFDVENINLMIQTLNDIASFVEDEYIINVYSNQQNFKNFLLNKNFLAEKEFFIHRLDGYGIHITTPEKNDSNNMMEFYENVLKNTSTLATQLDEFDKTKKDIEKIIDISKKLFGIRILIAKYEKKIIGNCDIYWNIQRKRLERTAKLGISVLENFRNIGIGTMLINNHIVWCIENPKIHRLELEVFSNNPKAISLYEKLGFTIEGKRKEAAFINYKYYDILFMGYITEPKNLF</sequence>
<dbReference type="EMBL" id="FQUI01000041">
    <property type="protein sequence ID" value="SHF16764.1"/>
    <property type="molecule type" value="Genomic_DNA"/>
</dbReference>
<dbReference type="GO" id="GO:0016747">
    <property type="term" value="F:acyltransferase activity, transferring groups other than amino-acyl groups"/>
    <property type="evidence" value="ECO:0007669"/>
    <property type="project" value="InterPro"/>
</dbReference>
<feature type="domain" description="N-acetyltransferase" evidence="1">
    <location>
        <begin position="194"/>
        <end position="357"/>
    </location>
</feature>
<dbReference type="PANTHER" id="PTHR43415:SF3">
    <property type="entry name" value="GNAT-FAMILY ACETYLTRANSFERASE"/>
    <property type="match status" value="1"/>
</dbReference>
<dbReference type="AlphaFoldDB" id="A0A1M4ZFC8"/>
<dbReference type="Proteomes" id="UP000184334">
    <property type="component" value="Unassembled WGS sequence"/>
</dbReference>
<dbReference type="InterPro" id="IPR000182">
    <property type="entry name" value="GNAT_dom"/>
</dbReference>
<dbReference type="PANTHER" id="PTHR43415">
    <property type="entry name" value="SPERMIDINE N(1)-ACETYLTRANSFERASE"/>
    <property type="match status" value="1"/>
</dbReference>
<reference evidence="2" key="1">
    <citation type="submission" date="2016-11" db="EMBL/GenBank/DDBJ databases">
        <authorList>
            <person name="Varghese N."/>
            <person name="Submissions S."/>
        </authorList>
    </citation>
    <scope>NUCLEOTIDE SEQUENCE [LARGE SCALE GENOMIC DNA]</scope>
    <source>
        <strain evidence="2">DSM 16785</strain>
    </source>
</reference>
<evidence type="ECO:0000313" key="2">
    <source>
        <dbReference type="EMBL" id="SHF16764.1"/>
    </source>
</evidence>
<dbReference type="SUPFAM" id="SSF55729">
    <property type="entry name" value="Acyl-CoA N-acyltransferases (Nat)"/>
    <property type="match status" value="1"/>
</dbReference>
<comment type="caution">
    <text evidence="2">The sequence shown here is derived from an EMBL/GenBank/DDBJ whole genome shotgun (WGS) entry which is preliminary data.</text>
</comment>
<dbReference type="PROSITE" id="PS51186">
    <property type="entry name" value="GNAT"/>
    <property type="match status" value="1"/>
</dbReference>
<dbReference type="InterPro" id="IPR016181">
    <property type="entry name" value="Acyl_CoA_acyltransferase"/>
</dbReference>
<organism evidence="2 3">
    <name type="scientific">Marinitoga hydrogenitolerans (strain DSM 16785 / JCM 12826 / AT1271)</name>
    <dbReference type="NCBI Taxonomy" id="1122195"/>
    <lineage>
        <taxon>Bacteria</taxon>
        <taxon>Thermotogati</taxon>
        <taxon>Thermotogota</taxon>
        <taxon>Thermotogae</taxon>
        <taxon>Petrotogales</taxon>
        <taxon>Petrotogaceae</taxon>
        <taxon>Marinitoga</taxon>
    </lineage>
</organism>
<dbReference type="STRING" id="1122195.SAMN02745164_01924"/>
<dbReference type="Pfam" id="PF00583">
    <property type="entry name" value="Acetyltransf_1"/>
    <property type="match status" value="1"/>
</dbReference>
<dbReference type="OrthoDB" id="9802340at2"/>
<dbReference type="RefSeq" id="WP_072865797.1">
    <property type="nucleotide sequence ID" value="NZ_FQUI01000041.1"/>
</dbReference>
<proteinExistence type="predicted"/>
<name>A0A1M4ZFC8_MARH1</name>
<evidence type="ECO:0000313" key="3">
    <source>
        <dbReference type="Proteomes" id="UP000184334"/>
    </source>
</evidence>